<dbReference type="CDD" id="cd04301">
    <property type="entry name" value="NAT_SF"/>
    <property type="match status" value="1"/>
</dbReference>
<keyword evidence="5" id="KW-1185">Reference proteome</keyword>
<dbReference type="GO" id="GO:0016747">
    <property type="term" value="F:acyltransferase activity, transferring groups other than amino-acyl groups"/>
    <property type="evidence" value="ECO:0007669"/>
    <property type="project" value="InterPro"/>
</dbReference>
<feature type="domain" description="N-acetyltransferase" evidence="3">
    <location>
        <begin position="13"/>
        <end position="157"/>
    </location>
</feature>
<dbReference type="InterPro" id="IPR000182">
    <property type="entry name" value="GNAT_dom"/>
</dbReference>
<dbReference type="FunFam" id="3.40.630.30:FF:000035">
    <property type="entry name" value="GNAT family N-acetyltransferase"/>
    <property type="match status" value="1"/>
</dbReference>
<dbReference type="EMBL" id="BNBA01000024">
    <property type="protein sequence ID" value="GHH57218.1"/>
    <property type="molecule type" value="Genomic_DNA"/>
</dbReference>
<reference evidence="4" key="1">
    <citation type="journal article" date="2014" name="Int. J. Syst. Evol. Microbiol.">
        <title>Complete genome sequence of Corynebacterium casei LMG S-19264T (=DSM 44701T), isolated from a smear-ripened cheese.</title>
        <authorList>
            <consortium name="US DOE Joint Genome Institute (JGI-PGF)"/>
            <person name="Walter F."/>
            <person name="Albersmeier A."/>
            <person name="Kalinowski J."/>
            <person name="Ruckert C."/>
        </authorList>
    </citation>
    <scope>NUCLEOTIDE SEQUENCE</scope>
    <source>
        <strain evidence="4">JCM 13306</strain>
    </source>
</reference>
<proteinExistence type="inferred from homology"/>
<evidence type="ECO:0000313" key="4">
    <source>
        <dbReference type="EMBL" id="GHH57218.1"/>
    </source>
</evidence>
<dbReference type="PROSITE" id="PS51186">
    <property type="entry name" value="GNAT"/>
    <property type="match status" value="1"/>
</dbReference>
<dbReference type="Pfam" id="PF13673">
    <property type="entry name" value="Acetyltransf_10"/>
    <property type="match status" value="1"/>
</dbReference>
<dbReference type="RefSeq" id="WP_434029653.1">
    <property type="nucleotide sequence ID" value="NZ_BNBA01000024.1"/>
</dbReference>
<comment type="similarity">
    <text evidence="1">Belongs to the UPF0039 (ElaA) family.</text>
</comment>
<accession>A0A919F9S2</accession>
<evidence type="ECO:0000313" key="5">
    <source>
        <dbReference type="Proteomes" id="UP000623958"/>
    </source>
</evidence>
<organism evidence="4 5">
    <name type="scientific">Xanthomonas boreopolis</name>
    <dbReference type="NCBI Taxonomy" id="86183"/>
    <lineage>
        <taxon>Bacteria</taxon>
        <taxon>Pseudomonadati</taxon>
        <taxon>Pseudomonadota</taxon>
        <taxon>Gammaproteobacteria</taxon>
        <taxon>Lysobacterales</taxon>
        <taxon>Lysobacteraceae</taxon>
        <taxon>Xanthomonas</taxon>
    </lineage>
</organism>
<dbReference type="AlphaFoldDB" id="A0A919F9S2"/>
<evidence type="ECO:0000259" key="3">
    <source>
        <dbReference type="PROSITE" id="PS51186"/>
    </source>
</evidence>
<name>A0A919F9S2_9XANT</name>
<dbReference type="SUPFAM" id="SSF55729">
    <property type="entry name" value="Acyl-CoA N-acyltransferases (Nat)"/>
    <property type="match status" value="1"/>
</dbReference>
<protein>
    <recommendedName>
        <fullName evidence="2">Protein ElaA</fullName>
    </recommendedName>
</protein>
<sequence length="164" mass="17810">MPATAPTLHWQTLAFDALDARQLYALLKLRSEIFVVEQACAYLDPDGKDIHPDALHLLGHHGDALAAYLRILPAGVGHRHPSIGRVVVAPAWRGTGVGHALMREGVRALLARWPGSEIRLGAQAHLSGYYAAHGFVPASPIYDEDGIPHVTMRRDPGVALEDPR</sequence>
<evidence type="ECO:0000256" key="1">
    <source>
        <dbReference type="ARBA" id="ARBA00009623"/>
    </source>
</evidence>
<dbReference type="Gene3D" id="3.40.630.30">
    <property type="match status" value="1"/>
</dbReference>
<dbReference type="InterPro" id="IPR016181">
    <property type="entry name" value="Acyl_CoA_acyltransferase"/>
</dbReference>
<dbReference type="Proteomes" id="UP000623958">
    <property type="component" value="Unassembled WGS sequence"/>
</dbReference>
<comment type="caution">
    <text evidence="4">The sequence shown here is derived from an EMBL/GenBank/DDBJ whole genome shotgun (WGS) entry which is preliminary data.</text>
</comment>
<gene>
    <name evidence="4" type="ORF">GCM10009090_28050</name>
</gene>
<reference evidence="4" key="2">
    <citation type="submission" date="2020-09" db="EMBL/GenBank/DDBJ databases">
        <authorList>
            <person name="Sun Q."/>
            <person name="Ohkuma M."/>
        </authorList>
    </citation>
    <scope>NUCLEOTIDE SEQUENCE</scope>
    <source>
        <strain evidence="4">JCM 13306</strain>
    </source>
</reference>
<evidence type="ECO:0000256" key="2">
    <source>
        <dbReference type="ARBA" id="ARBA00072224"/>
    </source>
</evidence>